<dbReference type="SUPFAM" id="SSF54695">
    <property type="entry name" value="POZ domain"/>
    <property type="match status" value="1"/>
</dbReference>
<dbReference type="InterPro" id="IPR000210">
    <property type="entry name" value="BTB/POZ_dom"/>
</dbReference>
<feature type="compositionally biased region" description="Low complexity" evidence="1">
    <location>
        <begin position="24"/>
        <end position="36"/>
    </location>
</feature>
<dbReference type="PANTHER" id="PTHR47843">
    <property type="entry name" value="BTB DOMAIN-CONTAINING PROTEIN-RELATED"/>
    <property type="match status" value="1"/>
</dbReference>
<name>A0ABR1VRK2_9PEZI</name>
<dbReference type="InterPro" id="IPR011333">
    <property type="entry name" value="SKP1/BTB/POZ_sf"/>
</dbReference>
<feature type="region of interest" description="Disordered" evidence="1">
    <location>
        <begin position="1"/>
        <end position="68"/>
    </location>
</feature>
<dbReference type="Gene3D" id="3.30.710.10">
    <property type="entry name" value="Potassium Channel Kv1.1, Chain A"/>
    <property type="match status" value="1"/>
</dbReference>
<gene>
    <name evidence="3" type="ORF">PG996_005892</name>
</gene>
<sequence length="293" mass="33259">MFSTSKRYEAPPSRSSSKTHKVSKSSTSFNKSFNKSHAGVSKSRHEPRRRPTTATMSSAHDSSMSPASTLTPSIVTLVIGRDQRIFAAHEDVLCASPWFQRHLSDMYMDTDSADSKRIYLADEEPEIFSSILEYMYKGDYYPRLVHNKKRNSWEIEQLENDGRGESTVYHHATDGDLLKDTVIYCTADRYGLEELKKISLRKQGLQSGIQCSTILASARYAYANTPDTDSKLRAHYLALIIRSRSTFKRSGTMQLEMYNGGTQLFFDLFVALCNHVDDISTSSNTPRSNKHFF</sequence>
<proteinExistence type="predicted"/>
<evidence type="ECO:0000313" key="4">
    <source>
        <dbReference type="Proteomes" id="UP001446871"/>
    </source>
</evidence>
<dbReference type="PROSITE" id="PS50097">
    <property type="entry name" value="BTB"/>
    <property type="match status" value="1"/>
</dbReference>
<dbReference type="PANTHER" id="PTHR47843:SF7">
    <property type="entry name" value="BTB DOMAIN-CONTAINING PROTEIN"/>
    <property type="match status" value="1"/>
</dbReference>
<reference evidence="3 4" key="1">
    <citation type="submission" date="2023-01" db="EMBL/GenBank/DDBJ databases">
        <title>Analysis of 21 Apiospora genomes using comparative genomics revels a genus with tremendous synthesis potential of carbohydrate active enzymes and secondary metabolites.</title>
        <authorList>
            <person name="Sorensen T."/>
        </authorList>
    </citation>
    <scope>NUCLEOTIDE SEQUENCE [LARGE SCALE GENOMIC DNA]</scope>
    <source>
        <strain evidence="3 4">CBS 83171</strain>
    </source>
</reference>
<protein>
    <recommendedName>
        <fullName evidence="2">BTB domain-containing protein</fullName>
    </recommendedName>
</protein>
<feature type="compositionally biased region" description="Low complexity" evidence="1">
    <location>
        <begin position="52"/>
        <end position="68"/>
    </location>
</feature>
<evidence type="ECO:0000313" key="3">
    <source>
        <dbReference type="EMBL" id="KAK8072544.1"/>
    </source>
</evidence>
<dbReference type="Proteomes" id="UP001446871">
    <property type="component" value="Unassembled WGS sequence"/>
</dbReference>
<feature type="domain" description="BTB" evidence="2">
    <location>
        <begin position="73"/>
        <end position="139"/>
    </location>
</feature>
<dbReference type="EMBL" id="JAQQWM010000003">
    <property type="protein sequence ID" value="KAK8072544.1"/>
    <property type="molecule type" value="Genomic_DNA"/>
</dbReference>
<evidence type="ECO:0000259" key="2">
    <source>
        <dbReference type="PROSITE" id="PS50097"/>
    </source>
</evidence>
<keyword evidence="4" id="KW-1185">Reference proteome</keyword>
<evidence type="ECO:0000256" key="1">
    <source>
        <dbReference type="SAM" id="MobiDB-lite"/>
    </source>
</evidence>
<comment type="caution">
    <text evidence="3">The sequence shown here is derived from an EMBL/GenBank/DDBJ whole genome shotgun (WGS) entry which is preliminary data.</text>
</comment>
<dbReference type="CDD" id="cd18186">
    <property type="entry name" value="BTB_POZ_ZBTB_KLHL-like"/>
    <property type="match status" value="1"/>
</dbReference>
<accession>A0ABR1VRK2</accession>
<organism evidence="3 4">
    <name type="scientific">Apiospora saccharicola</name>
    <dbReference type="NCBI Taxonomy" id="335842"/>
    <lineage>
        <taxon>Eukaryota</taxon>
        <taxon>Fungi</taxon>
        <taxon>Dikarya</taxon>
        <taxon>Ascomycota</taxon>
        <taxon>Pezizomycotina</taxon>
        <taxon>Sordariomycetes</taxon>
        <taxon>Xylariomycetidae</taxon>
        <taxon>Amphisphaeriales</taxon>
        <taxon>Apiosporaceae</taxon>
        <taxon>Apiospora</taxon>
    </lineage>
</organism>
<dbReference type="Pfam" id="PF00651">
    <property type="entry name" value="BTB"/>
    <property type="match status" value="1"/>
</dbReference>